<dbReference type="RefSeq" id="WP_202243622.1">
    <property type="nucleotide sequence ID" value="NZ_JAESIY010000003.1"/>
</dbReference>
<evidence type="ECO:0000256" key="7">
    <source>
        <dbReference type="PROSITE-ProRule" id="PRU01091"/>
    </source>
</evidence>
<feature type="modified residue" description="4-aspartylphosphate" evidence="6">
    <location>
        <position position="57"/>
    </location>
</feature>
<evidence type="ECO:0000259" key="9">
    <source>
        <dbReference type="PROSITE" id="PS51755"/>
    </source>
</evidence>
<dbReference type="InterPro" id="IPR036388">
    <property type="entry name" value="WH-like_DNA-bd_sf"/>
</dbReference>
<dbReference type="PANTHER" id="PTHR48111">
    <property type="entry name" value="REGULATOR OF RPOS"/>
    <property type="match status" value="1"/>
</dbReference>
<dbReference type="InterPro" id="IPR011006">
    <property type="entry name" value="CheY-like_superfamily"/>
</dbReference>
<evidence type="ECO:0000256" key="4">
    <source>
        <dbReference type="ARBA" id="ARBA00023125"/>
    </source>
</evidence>
<gene>
    <name evidence="10" type="ORF">JL102_07395</name>
</gene>
<keyword evidence="4 7" id="KW-0238">DNA-binding</keyword>
<comment type="caution">
    <text evidence="10">The sequence shown here is derived from an EMBL/GenBank/DDBJ whole genome shotgun (WGS) entry which is preliminary data.</text>
</comment>
<dbReference type="AlphaFoldDB" id="A0A937F7X3"/>
<dbReference type="InterPro" id="IPR001867">
    <property type="entry name" value="OmpR/PhoB-type_DNA-bd"/>
</dbReference>
<protein>
    <submittedName>
        <fullName evidence="10">Response regulator transcription factor</fullName>
    </submittedName>
</protein>
<dbReference type="GO" id="GO:0000976">
    <property type="term" value="F:transcription cis-regulatory region binding"/>
    <property type="evidence" value="ECO:0007669"/>
    <property type="project" value="TreeGrafter"/>
</dbReference>
<name>A0A937F7X3_9BACT</name>
<proteinExistence type="predicted"/>
<dbReference type="GO" id="GO:0000156">
    <property type="term" value="F:phosphorelay response regulator activity"/>
    <property type="evidence" value="ECO:0007669"/>
    <property type="project" value="TreeGrafter"/>
</dbReference>
<evidence type="ECO:0000256" key="5">
    <source>
        <dbReference type="ARBA" id="ARBA00023163"/>
    </source>
</evidence>
<evidence type="ECO:0000256" key="3">
    <source>
        <dbReference type="ARBA" id="ARBA00023015"/>
    </source>
</evidence>
<keyword evidence="5" id="KW-0804">Transcription</keyword>
<dbReference type="InterPro" id="IPR016032">
    <property type="entry name" value="Sig_transdc_resp-reg_C-effctor"/>
</dbReference>
<evidence type="ECO:0000313" key="11">
    <source>
        <dbReference type="Proteomes" id="UP000659388"/>
    </source>
</evidence>
<dbReference type="PROSITE" id="PS51755">
    <property type="entry name" value="OMPR_PHOB"/>
    <property type="match status" value="1"/>
</dbReference>
<dbReference type="GO" id="GO:0032993">
    <property type="term" value="C:protein-DNA complex"/>
    <property type="evidence" value="ECO:0007669"/>
    <property type="project" value="TreeGrafter"/>
</dbReference>
<dbReference type="CDD" id="cd00383">
    <property type="entry name" value="trans_reg_C"/>
    <property type="match status" value="1"/>
</dbReference>
<dbReference type="EMBL" id="JAESIY010000003">
    <property type="protein sequence ID" value="MBL3655950.1"/>
    <property type="molecule type" value="Genomic_DNA"/>
</dbReference>
<evidence type="ECO:0000259" key="8">
    <source>
        <dbReference type="PROSITE" id="PS50110"/>
    </source>
</evidence>
<keyword evidence="11" id="KW-1185">Reference proteome</keyword>
<dbReference type="SUPFAM" id="SSF52172">
    <property type="entry name" value="CheY-like"/>
    <property type="match status" value="1"/>
</dbReference>
<keyword evidence="2" id="KW-0902">Two-component regulatory system</keyword>
<feature type="domain" description="Response regulatory" evidence="8">
    <location>
        <begin position="8"/>
        <end position="124"/>
    </location>
</feature>
<dbReference type="Proteomes" id="UP000659388">
    <property type="component" value="Unassembled WGS sequence"/>
</dbReference>
<evidence type="ECO:0000313" key="10">
    <source>
        <dbReference type="EMBL" id="MBL3655950.1"/>
    </source>
</evidence>
<dbReference type="GO" id="GO:0005829">
    <property type="term" value="C:cytosol"/>
    <property type="evidence" value="ECO:0007669"/>
    <property type="project" value="TreeGrafter"/>
</dbReference>
<accession>A0A937F7X3</accession>
<dbReference type="Pfam" id="PF00486">
    <property type="entry name" value="Trans_reg_C"/>
    <property type="match status" value="1"/>
</dbReference>
<organism evidence="10 11">
    <name type="scientific">Fulvivirga sediminis</name>
    <dbReference type="NCBI Taxonomy" id="2803949"/>
    <lineage>
        <taxon>Bacteria</taxon>
        <taxon>Pseudomonadati</taxon>
        <taxon>Bacteroidota</taxon>
        <taxon>Cytophagia</taxon>
        <taxon>Cytophagales</taxon>
        <taxon>Fulvivirgaceae</taxon>
        <taxon>Fulvivirga</taxon>
    </lineage>
</organism>
<dbReference type="Pfam" id="PF00072">
    <property type="entry name" value="Response_reg"/>
    <property type="match status" value="1"/>
</dbReference>
<dbReference type="SMART" id="SM00862">
    <property type="entry name" value="Trans_reg_C"/>
    <property type="match status" value="1"/>
</dbReference>
<dbReference type="PANTHER" id="PTHR48111:SF40">
    <property type="entry name" value="PHOSPHATE REGULON TRANSCRIPTIONAL REGULATORY PROTEIN PHOB"/>
    <property type="match status" value="1"/>
</dbReference>
<sequence>MKDKNQHRILLVDDDKDILDLLKYNLQKEGYDVEVEKKSTKSIETATKFHPDLIVLDIMMPKVNGIEICRQLREMPDFKNTYIFFLTAKGDKLLQTQALDTGGDDYIEKITGLRALTHKISTVLKNNLVIRKSIKEITYGDFRIERSSHKVYFNNKVVELPRYEFELLYFFAQNPHKTITQDSLLNNIWGSDIYIFSKSVDTYIASIGKKLGKKFIAKVSENQYKFELR</sequence>
<dbReference type="PROSITE" id="PS50110">
    <property type="entry name" value="RESPONSE_REGULATORY"/>
    <property type="match status" value="1"/>
</dbReference>
<dbReference type="GO" id="GO:0006355">
    <property type="term" value="P:regulation of DNA-templated transcription"/>
    <property type="evidence" value="ECO:0007669"/>
    <property type="project" value="InterPro"/>
</dbReference>
<feature type="DNA-binding region" description="OmpR/PhoB-type" evidence="7">
    <location>
        <begin position="134"/>
        <end position="228"/>
    </location>
</feature>
<evidence type="ECO:0000256" key="1">
    <source>
        <dbReference type="ARBA" id="ARBA00022553"/>
    </source>
</evidence>
<dbReference type="FunFam" id="3.40.50.2300:FF:000001">
    <property type="entry name" value="DNA-binding response regulator PhoB"/>
    <property type="match status" value="1"/>
</dbReference>
<feature type="domain" description="OmpR/PhoB-type" evidence="9">
    <location>
        <begin position="134"/>
        <end position="228"/>
    </location>
</feature>
<dbReference type="CDD" id="cd17574">
    <property type="entry name" value="REC_OmpR"/>
    <property type="match status" value="1"/>
</dbReference>
<dbReference type="SUPFAM" id="SSF46894">
    <property type="entry name" value="C-terminal effector domain of the bipartite response regulators"/>
    <property type="match status" value="1"/>
</dbReference>
<reference evidence="10" key="1">
    <citation type="submission" date="2021-01" db="EMBL/GenBank/DDBJ databases">
        <title>Fulvivirga kasyanovii gen. nov., sp nov., a novel member of the phylum Bacteroidetes isolated from seawater in a mussel farm.</title>
        <authorList>
            <person name="Zhao L.-H."/>
            <person name="Wang Z.-J."/>
        </authorList>
    </citation>
    <scope>NUCLEOTIDE SEQUENCE</scope>
    <source>
        <strain evidence="10">2943</strain>
    </source>
</reference>
<dbReference type="Gene3D" id="3.40.50.2300">
    <property type="match status" value="1"/>
</dbReference>
<keyword evidence="1 6" id="KW-0597">Phosphoprotein</keyword>
<dbReference type="SMART" id="SM00448">
    <property type="entry name" value="REC"/>
    <property type="match status" value="1"/>
</dbReference>
<keyword evidence="3" id="KW-0805">Transcription regulation</keyword>
<evidence type="ECO:0000256" key="6">
    <source>
        <dbReference type="PROSITE-ProRule" id="PRU00169"/>
    </source>
</evidence>
<dbReference type="InterPro" id="IPR001789">
    <property type="entry name" value="Sig_transdc_resp-reg_receiver"/>
</dbReference>
<evidence type="ECO:0000256" key="2">
    <source>
        <dbReference type="ARBA" id="ARBA00023012"/>
    </source>
</evidence>
<dbReference type="Gene3D" id="1.10.10.10">
    <property type="entry name" value="Winged helix-like DNA-binding domain superfamily/Winged helix DNA-binding domain"/>
    <property type="match status" value="1"/>
</dbReference>
<dbReference type="InterPro" id="IPR039420">
    <property type="entry name" value="WalR-like"/>
</dbReference>